<keyword evidence="5" id="KW-1185">Reference proteome</keyword>
<comment type="similarity">
    <text evidence="1">Belongs to the WASH1 family.</text>
</comment>
<dbReference type="GO" id="GO:0071203">
    <property type="term" value="C:WASH complex"/>
    <property type="evidence" value="ECO:0007669"/>
    <property type="project" value="InterPro"/>
</dbReference>
<reference evidence="4" key="1">
    <citation type="submission" date="2023-07" db="EMBL/GenBank/DDBJ databases">
        <authorList>
            <consortium name="AG Swart"/>
            <person name="Singh M."/>
            <person name="Singh A."/>
            <person name="Seah K."/>
            <person name="Emmerich C."/>
        </authorList>
    </citation>
    <scope>NUCLEOTIDE SEQUENCE</scope>
    <source>
        <strain evidence="4">DP1</strain>
    </source>
</reference>
<evidence type="ECO:0000313" key="5">
    <source>
        <dbReference type="Proteomes" id="UP001295684"/>
    </source>
</evidence>
<feature type="domain" description="WASH1 WAHD" evidence="3">
    <location>
        <begin position="17"/>
        <end position="240"/>
    </location>
</feature>
<dbReference type="GO" id="GO:0043015">
    <property type="term" value="F:gamma-tubulin binding"/>
    <property type="evidence" value="ECO:0007669"/>
    <property type="project" value="TreeGrafter"/>
</dbReference>
<dbReference type="InterPro" id="IPR028290">
    <property type="entry name" value="WASH1"/>
</dbReference>
<dbReference type="InterPro" id="IPR021854">
    <property type="entry name" value="WASH1_WAHD"/>
</dbReference>
<dbReference type="PANTHER" id="PTHR23331:SF1">
    <property type="entry name" value="WASH COMPLEX SUBUNIT 1"/>
    <property type="match status" value="1"/>
</dbReference>
<evidence type="ECO:0000256" key="2">
    <source>
        <dbReference type="ARBA" id="ARBA00023203"/>
    </source>
</evidence>
<dbReference type="GO" id="GO:0005769">
    <property type="term" value="C:early endosome"/>
    <property type="evidence" value="ECO:0007669"/>
    <property type="project" value="InterPro"/>
</dbReference>
<dbReference type="Pfam" id="PF11945">
    <property type="entry name" value="WASH_WAHD"/>
    <property type="match status" value="1"/>
</dbReference>
<proteinExistence type="inferred from homology"/>
<evidence type="ECO:0000313" key="4">
    <source>
        <dbReference type="EMBL" id="CAI2362171.1"/>
    </source>
</evidence>
<dbReference type="GO" id="GO:0032456">
    <property type="term" value="P:endocytic recycling"/>
    <property type="evidence" value="ECO:0007669"/>
    <property type="project" value="TreeGrafter"/>
</dbReference>
<evidence type="ECO:0000259" key="3">
    <source>
        <dbReference type="Pfam" id="PF11945"/>
    </source>
</evidence>
<comment type="caution">
    <text evidence="4">The sequence shown here is derived from an EMBL/GenBank/DDBJ whole genome shotgun (WGS) entry which is preliminary data.</text>
</comment>
<protein>
    <recommendedName>
        <fullName evidence="3">WASH1 WAHD domain-containing protein</fullName>
    </recommendedName>
</protein>
<dbReference type="Proteomes" id="UP001295684">
    <property type="component" value="Unassembled WGS sequence"/>
</dbReference>
<name>A0AAD1U8L6_EUPCR</name>
<dbReference type="PANTHER" id="PTHR23331">
    <property type="entry name" value="CXYORF1"/>
    <property type="match status" value="1"/>
</dbReference>
<dbReference type="AlphaFoldDB" id="A0AAD1U8L6"/>
<sequence>MSDILANSGYIPGRNIEYPVRVSSIDAYKKEAIENYLNNLALMDRHYLNFNTKFLSAISQRKERVNNIVRRIAYIQSKFKTLESVKKAIRISAPRAYPLQKSRKHAKSIHFDDGFNPSEEDVDPIYNKIYGQRIIHEVGELGSRVETSAQDLSNLIQCYNHINLERDTLGEMYRSKRQENESILGRTPSVVKNISELLLFNSSTNVYSDVHAGLPNSKWEKACEKNRRKQRKSQKMKDNASIFYPNKVEENSLLQAPPLSIIKRKENNGFKKQGFLFEPELKEEEKKLQVEKNLNFGTDLYDFVDEKDIIGGEKYNYKEDNFVGIEDAIAPMKVRKREKKTNLNKSQMNYCTNAKPDYSRRKFSEGDDSYNDAPIDFMLKKTIF</sequence>
<keyword evidence="2" id="KW-0009">Actin-binding</keyword>
<dbReference type="GO" id="GO:0042147">
    <property type="term" value="P:retrograde transport, endosome to Golgi"/>
    <property type="evidence" value="ECO:0007669"/>
    <property type="project" value="TreeGrafter"/>
</dbReference>
<dbReference type="GO" id="GO:0043014">
    <property type="term" value="F:alpha-tubulin binding"/>
    <property type="evidence" value="ECO:0007669"/>
    <property type="project" value="InterPro"/>
</dbReference>
<dbReference type="GO" id="GO:0006887">
    <property type="term" value="P:exocytosis"/>
    <property type="evidence" value="ECO:0007669"/>
    <property type="project" value="TreeGrafter"/>
</dbReference>
<dbReference type="EMBL" id="CAMPGE010003338">
    <property type="protein sequence ID" value="CAI2362171.1"/>
    <property type="molecule type" value="Genomic_DNA"/>
</dbReference>
<dbReference type="GO" id="GO:0003779">
    <property type="term" value="F:actin binding"/>
    <property type="evidence" value="ECO:0007669"/>
    <property type="project" value="UniProtKB-KW"/>
</dbReference>
<evidence type="ECO:0000256" key="1">
    <source>
        <dbReference type="ARBA" id="ARBA00005602"/>
    </source>
</evidence>
<accession>A0AAD1U8L6</accession>
<dbReference type="GO" id="GO:0034314">
    <property type="term" value="P:Arp2/3 complex-mediated actin nucleation"/>
    <property type="evidence" value="ECO:0007669"/>
    <property type="project" value="InterPro"/>
</dbReference>
<organism evidence="4 5">
    <name type="scientific">Euplotes crassus</name>
    <dbReference type="NCBI Taxonomy" id="5936"/>
    <lineage>
        <taxon>Eukaryota</taxon>
        <taxon>Sar</taxon>
        <taxon>Alveolata</taxon>
        <taxon>Ciliophora</taxon>
        <taxon>Intramacronucleata</taxon>
        <taxon>Spirotrichea</taxon>
        <taxon>Hypotrichia</taxon>
        <taxon>Euplotida</taxon>
        <taxon>Euplotidae</taxon>
        <taxon>Moneuplotes</taxon>
    </lineage>
</organism>
<dbReference type="GO" id="GO:0055037">
    <property type="term" value="C:recycling endosome"/>
    <property type="evidence" value="ECO:0007669"/>
    <property type="project" value="TreeGrafter"/>
</dbReference>
<gene>
    <name evidence="4" type="ORF">ECRASSUSDP1_LOCUS3493</name>
</gene>
<dbReference type="GO" id="GO:0005829">
    <property type="term" value="C:cytosol"/>
    <property type="evidence" value="ECO:0007669"/>
    <property type="project" value="GOC"/>
</dbReference>